<organism evidence="1 2">
    <name type="scientific">Kouleothrix aurantiaca</name>
    <dbReference type="NCBI Taxonomy" id="186479"/>
    <lineage>
        <taxon>Bacteria</taxon>
        <taxon>Bacillati</taxon>
        <taxon>Chloroflexota</taxon>
        <taxon>Chloroflexia</taxon>
        <taxon>Chloroflexales</taxon>
        <taxon>Roseiflexineae</taxon>
        <taxon>Roseiflexaceae</taxon>
        <taxon>Kouleothrix</taxon>
    </lineage>
</organism>
<keyword evidence="2" id="KW-1185">Reference proteome</keyword>
<accession>A0A0N8PRN5</accession>
<dbReference type="AlphaFoldDB" id="A0A0N8PRN5"/>
<feature type="non-terminal residue" evidence="1">
    <location>
        <position position="1"/>
    </location>
</feature>
<reference evidence="1 2" key="1">
    <citation type="submission" date="2015-09" db="EMBL/GenBank/DDBJ databases">
        <title>Draft genome sequence of Kouleothrix aurantiaca JCM 19913.</title>
        <authorList>
            <person name="Hemp J."/>
        </authorList>
    </citation>
    <scope>NUCLEOTIDE SEQUENCE [LARGE SCALE GENOMIC DNA]</scope>
    <source>
        <strain evidence="1 2">COM-B</strain>
    </source>
</reference>
<dbReference type="Proteomes" id="UP000050509">
    <property type="component" value="Unassembled WGS sequence"/>
</dbReference>
<evidence type="ECO:0000313" key="2">
    <source>
        <dbReference type="Proteomes" id="UP000050509"/>
    </source>
</evidence>
<proteinExistence type="predicted"/>
<comment type="caution">
    <text evidence="1">The sequence shown here is derived from an EMBL/GenBank/DDBJ whole genome shotgun (WGS) entry which is preliminary data.</text>
</comment>
<gene>
    <name evidence="1" type="ORF">SE17_27045</name>
</gene>
<name>A0A0N8PRN5_9CHLR</name>
<evidence type="ECO:0000313" key="1">
    <source>
        <dbReference type="EMBL" id="KPV50421.1"/>
    </source>
</evidence>
<protein>
    <submittedName>
        <fullName evidence="1">Uncharacterized protein</fullName>
    </submittedName>
</protein>
<dbReference type="EMBL" id="LJCR01001403">
    <property type="protein sequence ID" value="KPV50421.1"/>
    <property type="molecule type" value="Genomic_DNA"/>
</dbReference>
<sequence length="119" mass="12302">LEPLIKQLDIAGKMASHMNELKSMFSGAATKEAGALTQLEARLAQLEGDAPAVTLSPDVEAALKSAGPTTPEVPKPEYLADPTRPMAGASAALFPEIYAAPGAAMQYGPGGWQLTPPTE</sequence>